<keyword evidence="1" id="KW-0812">Transmembrane</keyword>
<comment type="caution">
    <text evidence="2">The sequence shown here is derived from an EMBL/GenBank/DDBJ whole genome shotgun (WGS) entry which is preliminary data.</text>
</comment>
<feature type="transmembrane region" description="Helical" evidence="1">
    <location>
        <begin position="44"/>
        <end position="64"/>
    </location>
</feature>
<feature type="transmembrane region" description="Helical" evidence="1">
    <location>
        <begin position="70"/>
        <end position="92"/>
    </location>
</feature>
<accession>A0A2S7N5E2</accession>
<dbReference type="EMBL" id="PKOZ01000001">
    <property type="protein sequence ID" value="PQD97248.1"/>
    <property type="molecule type" value="Genomic_DNA"/>
</dbReference>
<feature type="transmembrane region" description="Helical" evidence="1">
    <location>
        <begin position="104"/>
        <end position="123"/>
    </location>
</feature>
<proteinExistence type="predicted"/>
<name>A0A2S7N5E2_9BACI</name>
<dbReference type="AlphaFoldDB" id="A0A2S7N5E2"/>
<protein>
    <submittedName>
        <fullName evidence="2">Uncharacterized protein</fullName>
    </submittedName>
</protein>
<organism evidence="2 3">
    <name type="scientific">Pradoshia eiseniae</name>
    <dbReference type="NCBI Taxonomy" id="2064768"/>
    <lineage>
        <taxon>Bacteria</taxon>
        <taxon>Bacillati</taxon>
        <taxon>Bacillota</taxon>
        <taxon>Bacilli</taxon>
        <taxon>Bacillales</taxon>
        <taxon>Bacillaceae</taxon>
        <taxon>Pradoshia</taxon>
    </lineage>
</organism>
<reference evidence="2 3" key="1">
    <citation type="submission" date="2017-12" db="EMBL/GenBank/DDBJ databases">
        <title>Taxonomic description and draft genome of Pradoshia cofamensis Gen. nov., sp. nov., a thermotolerant bacillale isolated from anterior gut of earthworm Eisenia fetida.</title>
        <authorList>
            <person name="Saha T."/>
            <person name="Chakraborty R."/>
        </authorList>
    </citation>
    <scope>NUCLEOTIDE SEQUENCE [LARGE SCALE GENOMIC DNA]</scope>
    <source>
        <strain evidence="2 3">EAG3</strain>
    </source>
</reference>
<feature type="transmembrane region" description="Helical" evidence="1">
    <location>
        <begin position="6"/>
        <end position="24"/>
    </location>
</feature>
<keyword evidence="1" id="KW-1133">Transmembrane helix</keyword>
<dbReference type="Proteomes" id="UP000239663">
    <property type="component" value="Unassembled WGS sequence"/>
</dbReference>
<evidence type="ECO:0000256" key="1">
    <source>
        <dbReference type="SAM" id="Phobius"/>
    </source>
</evidence>
<keyword evidence="3" id="KW-1185">Reference proteome</keyword>
<evidence type="ECO:0000313" key="2">
    <source>
        <dbReference type="EMBL" id="PQD97248.1"/>
    </source>
</evidence>
<sequence>MIALIGSMAFIFVAILYALLVLGFPYGEFAMGGKYIIMPKRMRILCGFSVCVQLFAIIILLQTASIIPSLFTISLTKGICFFFAAYLTFNMIMNLLSNSRKEKWVMAPLALLTAICFWITAIAA</sequence>
<gene>
    <name evidence="2" type="ORF">CYL18_02785</name>
</gene>
<keyword evidence="1" id="KW-0472">Membrane</keyword>
<evidence type="ECO:0000313" key="3">
    <source>
        <dbReference type="Proteomes" id="UP000239663"/>
    </source>
</evidence>
<dbReference type="OrthoDB" id="9803232at2"/>